<dbReference type="GO" id="GO:0003676">
    <property type="term" value="F:nucleic acid binding"/>
    <property type="evidence" value="ECO:0007669"/>
    <property type="project" value="InterPro"/>
</dbReference>
<dbReference type="PROSITE" id="PS50879">
    <property type="entry name" value="RNASE_H_1"/>
    <property type="match status" value="1"/>
</dbReference>
<dbReference type="EMBL" id="BLAL01000018">
    <property type="protein sequence ID" value="GES76144.1"/>
    <property type="molecule type" value="Genomic_DNA"/>
</dbReference>
<dbReference type="InterPro" id="IPR002156">
    <property type="entry name" value="RNaseH_domain"/>
</dbReference>
<dbReference type="Proteomes" id="UP000615446">
    <property type="component" value="Unassembled WGS sequence"/>
</dbReference>
<evidence type="ECO:0000313" key="2">
    <source>
        <dbReference type="EMBL" id="GES76144.1"/>
    </source>
</evidence>
<gene>
    <name evidence="2" type="ORF">RCL2_000355100</name>
</gene>
<accession>A0A8H3QGK3</accession>
<dbReference type="Gene3D" id="3.30.420.10">
    <property type="entry name" value="Ribonuclease H-like superfamily/Ribonuclease H"/>
    <property type="match status" value="1"/>
</dbReference>
<name>A0A8H3QGK3_9GLOM</name>
<comment type="caution">
    <text evidence="2">The sequence shown here is derived from an EMBL/GenBank/DDBJ whole genome shotgun (WGS) entry which is preliminary data.</text>
</comment>
<dbReference type="SUPFAM" id="SSF53098">
    <property type="entry name" value="Ribonuclease H-like"/>
    <property type="match status" value="1"/>
</dbReference>
<feature type="domain" description="RNase H type-1" evidence="1">
    <location>
        <begin position="1"/>
        <end position="43"/>
    </location>
</feature>
<protein>
    <recommendedName>
        <fullName evidence="1">RNase H type-1 domain-containing protein</fullName>
    </recommendedName>
</protein>
<dbReference type="InterPro" id="IPR012337">
    <property type="entry name" value="RNaseH-like_sf"/>
</dbReference>
<reference evidence="2" key="1">
    <citation type="submission" date="2019-10" db="EMBL/GenBank/DDBJ databases">
        <title>Conservation and host-specific expression of non-tandemly repeated heterogenous ribosome RNA gene in arbuscular mycorrhizal fungi.</title>
        <authorList>
            <person name="Maeda T."/>
            <person name="Kobayashi Y."/>
            <person name="Nakagawa T."/>
            <person name="Ezawa T."/>
            <person name="Yamaguchi K."/>
            <person name="Bino T."/>
            <person name="Nishimoto Y."/>
            <person name="Shigenobu S."/>
            <person name="Kawaguchi M."/>
        </authorList>
    </citation>
    <scope>NUCLEOTIDE SEQUENCE</scope>
    <source>
        <strain evidence="2">HR1</strain>
    </source>
</reference>
<proteinExistence type="predicted"/>
<sequence>MQFHQLPDFFRLEKLDINFIKVKAHTGDPENELADELAKKNADSQVYHHITFNYRFKKHRFVSHFKNTSIKQKLHNFSI</sequence>
<dbReference type="AlphaFoldDB" id="A0A8H3QGK3"/>
<dbReference type="GO" id="GO:0004523">
    <property type="term" value="F:RNA-DNA hybrid ribonuclease activity"/>
    <property type="evidence" value="ECO:0007669"/>
    <property type="project" value="InterPro"/>
</dbReference>
<evidence type="ECO:0000313" key="3">
    <source>
        <dbReference type="Proteomes" id="UP000615446"/>
    </source>
</evidence>
<evidence type="ECO:0000259" key="1">
    <source>
        <dbReference type="PROSITE" id="PS50879"/>
    </source>
</evidence>
<dbReference type="Pfam" id="PF00075">
    <property type="entry name" value="RNase_H"/>
    <property type="match status" value="1"/>
</dbReference>
<dbReference type="InterPro" id="IPR036397">
    <property type="entry name" value="RNaseH_sf"/>
</dbReference>
<organism evidence="2 3">
    <name type="scientific">Rhizophagus clarus</name>
    <dbReference type="NCBI Taxonomy" id="94130"/>
    <lineage>
        <taxon>Eukaryota</taxon>
        <taxon>Fungi</taxon>
        <taxon>Fungi incertae sedis</taxon>
        <taxon>Mucoromycota</taxon>
        <taxon>Glomeromycotina</taxon>
        <taxon>Glomeromycetes</taxon>
        <taxon>Glomerales</taxon>
        <taxon>Glomeraceae</taxon>
        <taxon>Rhizophagus</taxon>
    </lineage>
</organism>